<organism evidence="2 3">
    <name type="scientific">Gibberella nygamai</name>
    <name type="common">Bean root rot disease fungus</name>
    <name type="synonym">Fusarium nygamai</name>
    <dbReference type="NCBI Taxonomy" id="42673"/>
    <lineage>
        <taxon>Eukaryota</taxon>
        <taxon>Fungi</taxon>
        <taxon>Dikarya</taxon>
        <taxon>Ascomycota</taxon>
        <taxon>Pezizomycotina</taxon>
        <taxon>Sordariomycetes</taxon>
        <taxon>Hypocreomycetidae</taxon>
        <taxon>Hypocreales</taxon>
        <taxon>Nectriaceae</taxon>
        <taxon>Fusarium</taxon>
        <taxon>Fusarium fujikuroi species complex</taxon>
    </lineage>
</organism>
<dbReference type="Proteomes" id="UP000236664">
    <property type="component" value="Unassembled WGS sequence"/>
</dbReference>
<feature type="chain" id="PRO_5014463968" evidence="1">
    <location>
        <begin position="23"/>
        <end position="296"/>
    </location>
</feature>
<reference evidence="2 3" key="1">
    <citation type="submission" date="2017-06" db="EMBL/GenBank/DDBJ databases">
        <title>Genome of Fusarium nygamai isolate CS10214.</title>
        <authorList>
            <person name="Gardiner D.M."/>
            <person name="Obanor F."/>
            <person name="Kazan K."/>
        </authorList>
    </citation>
    <scope>NUCLEOTIDE SEQUENCE [LARGE SCALE GENOMIC DNA]</scope>
    <source>
        <strain evidence="2 3">CS10214</strain>
    </source>
</reference>
<accession>A0A2K0WBX1</accession>
<proteinExistence type="predicted"/>
<keyword evidence="1" id="KW-0732">Signal</keyword>
<evidence type="ECO:0000313" key="2">
    <source>
        <dbReference type="EMBL" id="PNP79775.1"/>
    </source>
</evidence>
<sequence>MVPNRLAVAAFAALSSLILVDAGPCRPSVATTSAIESVSSTISHEISAGSLTTSEASILTTETEATRTTTDSTTTTTEIKEATATTTAASETSTITLSSQDTIETTTTIATTEGSTTVPEGTTATTTTAEGEPTYLTNLSFDDGTNAPWIATPYSNPLSLSSQSFQGPASGRQVFGSGSGTAYVNYFYQELDKSLLKAGRYSLKGYVRVNQAFSDDVLNGCGSVSAGCLAGSPGNFQNVAGGSGIGANGATDWYLLQVGCDFDEQILSQYDQFGVGFGFYCFNSGGNLDDVSFGPI</sequence>
<comment type="caution">
    <text evidence="2">The sequence shown here is derived from an EMBL/GenBank/DDBJ whole genome shotgun (WGS) entry which is preliminary data.</text>
</comment>
<dbReference type="EMBL" id="MTQA01000088">
    <property type="protein sequence ID" value="PNP79775.1"/>
    <property type="molecule type" value="Genomic_DNA"/>
</dbReference>
<dbReference type="AlphaFoldDB" id="A0A2K0WBX1"/>
<feature type="signal peptide" evidence="1">
    <location>
        <begin position="1"/>
        <end position="22"/>
    </location>
</feature>
<gene>
    <name evidence="2" type="ORF">FNYG_06868</name>
</gene>
<keyword evidence="3" id="KW-1185">Reference proteome</keyword>
<dbReference type="OrthoDB" id="5101337at2759"/>
<evidence type="ECO:0000256" key="1">
    <source>
        <dbReference type="SAM" id="SignalP"/>
    </source>
</evidence>
<evidence type="ECO:0000313" key="3">
    <source>
        <dbReference type="Proteomes" id="UP000236664"/>
    </source>
</evidence>
<protein>
    <submittedName>
        <fullName evidence="2">Uncharacterized protein</fullName>
    </submittedName>
</protein>
<name>A0A2K0WBX1_GIBNY</name>